<evidence type="ECO:0000256" key="1">
    <source>
        <dbReference type="ARBA" id="ARBA00022679"/>
    </source>
</evidence>
<gene>
    <name evidence="3" type="ORF">CUR178_00005</name>
</gene>
<dbReference type="PANTHER" id="PTHR43435">
    <property type="entry name" value="RIBULOKINASE"/>
    <property type="match status" value="1"/>
</dbReference>
<dbReference type="PANTHER" id="PTHR43435:SF4">
    <property type="entry name" value="FGGY CARBOHYDRATE KINASE DOMAIN-CONTAINING PROTEIN"/>
    <property type="match status" value="1"/>
</dbReference>
<protein>
    <submittedName>
        <fullName evidence="3">Uncharacterized protein</fullName>
    </submittedName>
</protein>
<proteinExistence type="predicted"/>
<dbReference type="KEGG" id="lenr:94167312"/>
<organism evidence="3 4">
    <name type="scientific">Leishmania enriettii</name>
    <dbReference type="NCBI Taxonomy" id="5663"/>
    <lineage>
        <taxon>Eukaryota</taxon>
        <taxon>Discoba</taxon>
        <taxon>Euglenozoa</taxon>
        <taxon>Kinetoplastea</taxon>
        <taxon>Metakinetoplastina</taxon>
        <taxon>Trypanosomatida</taxon>
        <taxon>Trypanosomatidae</taxon>
        <taxon>Leishmaniinae</taxon>
        <taxon>Leishmania</taxon>
    </lineage>
</organism>
<dbReference type="OrthoDB" id="203824at2759"/>
<dbReference type="EMBL" id="JAFHKP010000036">
    <property type="protein sequence ID" value="KAG5465306.1"/>
    <property type="molecule type" value="Genomic_DNA"/>
</dbReference>
<keyword evidence="4" id="KW-1185">Reference proteome</keyword>
<reference evidence="3 4" key="1">
    <citation type="submission" date="2021-02" db="EMBL/GenBank/DDBJ databases">
        <title>Leishmania (Mundinia) enrietti genome sequencing and assembly.</title>
        <authorList>
            <person name="Almutairi H."/>
            <person name="Gatherer D."/>
        </authorList>
    </citation>
    <scope>NUCLEOTIDE SEQUENCE [LARGE SCALE GENOMIC DNA]</scope>
    <source>
        <strain evidence="3">CUR178</strain>
    </source>
</reference>
<dbReference type="GO" id="GO:0019321">
    <property type="term" value="P:pentose metabolic process"/>
    <property type="evidence" value="ECO:0007669"/>
    <property type="project" value="TreeGrafter"/>
</dbReference>
<evidence type="ECO:0000256" key="2">
    <source>
        <dbReference type="ARBA" id="ARBA00022777"/>
    </source>
</evidence>
<dbReference type="GO" id="GO:0005737">
    <property type="term" value="C:cytoplasm"/>
    <property type="evidence" value="ECO:0007669"/>
    <property type="project" value="TreeGrafter"/>
</dbReference>
<keyword evidence="1" id="KW-0808">Transferase</keyword>
<dbReference type="Proteomes" id="UP000674179">
    <property type="component" value="Chromosome 36"/>
</dbReference>
<dbReference type="Gene3D" id="3.30.420.40">
    <property type="match status" value="1"/>
</dbReference>
<evidence type="ECO:0000313" key="3">
    <source>
        <dbReference type="EMBL" id="KAG5465306.1"/>
    </source>
</evidence>
<name>A0A836K9L1_LEIEN</name>
<sequence>MHDTTETVDEPVETLSEEWARRLGLCTKVVLAGGAIDADLGAVGAGIRPHSFVCVMGTSTCDMMVIDRRVLGHHRVKGICGQVDGSIVPHPIGL</sequence>
<keyword evidence="2" id="KW-0418">Kinase</keyword>
<dbReference type="AlphaFoldDB" id="A0A836K9L1"/>
<dbReference type="GO" id="GO:0019150">
    <property type="term" value="F:D-ribulokinase activity"/>
    <property type="evidence" value="ECO:0007669"/>
    <property type="project" value="TreeGrafter"/>
</dbReference>
<accession>A0A836K9L1</accession>
<dbReference type="RefSeq" id="XP_067687905.1">
    <property type="nucleotide sequence ID" value="XM_067831802.1"/>
</dbReference>
<evidence type="ECO:0000313" key="4">
    <source>
        <dbReference type="Proteomes" id="UP000674179"/>
    </source>
</evidence>
<dbReference type="GeneID" id="94167312"/>
<comment type="caution">
    <text evidence="3">The sequence shown here is derived from an EMBL/GenBank/DDBJ whole genome shotgun (WGS) entry which is preliminary data.</text>
</comment>